<protein>
    <submittedName>
        <fullName evidence="2">Chromosome undetermined SCAF25159, whole genome shotgun sequence</fullName>
    </submittedName>
</protein>
<organism evidence="2">
    <name type="scientific">Tetraodon nigroviridis</name>
    <name type="common">Spotted green pufferfish</name>
    <name type="synonym">Chelonodon nigroviridis</name>
    <dbReference type="NCBI Taxonomy" id="99883"/>
    <lineage>
        <taxon>Eukaryota</taxon>
        <taxon>Metazoa</taxon>
        <taxon>Chordata</taxon>
        <taxon>Craniata</taxon>
        <taxon>Vertebrata</taxon>
        <taxon>Euteleostomi</taxon>
        <taxon>Actinopterygii</taxon>
        <taxon>Neopterygii</taxon>
        <taxon>Teleostei</taxon>
        <taxon>Neoteleostei</taxon>
        <taxon>Acanthomorphata</taxon>
        <taxon>Eupercaria</taxon>
        <taxon>Tetraodontiformes</taxon>
        <taxon>Tetradontoidea</taxon>
        <taxon>Tetraodontidae</taxon>
        <taxon>Tetraodon</taxon>
    </lineage>
</organism>
<evidence type="ECO:0000256" key="1">
    <source>
        <dbReference type="SAM" id="MobiDB-lite"/>
    </source>
</evidence>
<feature type="non-terminal residue" evidence="2">
    <location>
        <position position="1"/>
    </location>
</feature>
<dbReference type="KEGG" id="tng:GSTEN00037284G001"/>
<gene>
    <name evidence="2" type="ORF">GSTENG00037284001</name>
</gene>
<dbReference type="AlphaFoldDB" id="Q4R9W0"/>
<proteinExistence type="predicted"/>
<accession>Q4R9W0</accession>
<dbReference type="EMBL" id="CAAE01025159">
    <property type="protein sequence ID" value="CAG14823.1"/>
    <property type="molecule type" value="Genomic_DNA"/>
</dbReference>
<evidence type="ECO:0000313" key="2">
    <source>
        <dbReference type="EMBL" id="CAG14823.1"/>
    </source>
</evidence>
<reference evidence="2" key="1">
    <citation type="journal article" date="2004" name="Nature">
        <title>Genome duplication in the teleost fish Tetraodon nigroviridis reveals the early vertebrate proto-karyotype.</title>
        <authorList>
            <person name="Jaillon O."/>
            <person name="Aury J.-M."/>
            <person name="Brunet F."/>
            <person name="Petit J.-L."/>
            <person name="Stange-Thomann N."/>
            <person name="Mauceli E."/>
            <person name="Bouneau L."/>
            <person name="Fischer C."/>
            <person name="Ozouf-Costaz C."/>
            <person name="Bernot A."/>
            <person name="Nicaud S."/>
            <person name="Jaffe D."/>
            <person name="Fisher S."/>
            <person name="Lutfalla G."/>
            <person name="Dossat C."/>
            <person name="Segurens B."/>
            <person name="Dasilva C."/>
            <person name="Salanoubat M."/>
            <person name="Levy M."/>
            <person name="Boudet N."/>
            <person name="Castellano S."/>
            <person name="Anthouard V."/>
            <person name="Jubin C."/>
            <person name="Castelli V."/>
            <person name="Katinka M."/>
            <person name="Vacherie B."/>
            <person name="Biemont C."/>
            <person name="Skalli Z."/>
            <person name="Cattolico L."/>
            <person name="Poulain J."/>
            <person name="De Berardinis V."/>
            <person name="Cruaud C."/>
            <person name="Duprat S."/>
            <person name="Brottier P."/>
            <person name="Coutanceau J.-P."/>
            <person name="Gouzy J."/>
            <person name="Parra G."/>
            <person name="Lardier G."/>
            <person name="Chapple C."/>
            <person name="McKernan K.J."/>
            <person name="McEwan P."/>
            <person name="Bosak S."/>
            <person name="Kellis M."/>
            <person name="Volff J.-N."/>
            <person name="Guigo R."/>
            <person name="Zody M.C."/>
            <person name="Mesirov J."/>
            <person name="Lindblad-Toh K."/>
            <person name="Birren B."/>
            <person name="Nusbaum C."/>
            <person name="Kahn D."/>
            <person name="Robinson-Rechavi M."/>
            <person name="Laudet V."/>
            <person name="Schachter V."/>
            <person name="Quetier F."/>
            <person name="Saurin W."/>
            <person name="Scarpelli C."/>
            <person name="Wincker P."/>
            <person name="Lander E.S."/>
            <person name="Weissenbach J."/>
            <person name="Roest Crollius H."/>
        </authorList>
    </citation>
    <scope>NUCLEOTIDE SEQUENCE [LARGE SCALE GENOMIC DNA]</scope>
</reference>
<sequence>SCGRRMRLPTTRPPPSQSSTTTHSSWCWSSWPPSSCSRTSTPPCILPELHPVHQRLLRTHRSAVHRLQMKTGGFRLLRLRRRWALLHGGGLKHHISPSWDSR</sequence>
<reference evidence="2" key="2">
    <citation type="submission" date="2004-02" db="EMBL/GenBank/DDBJ databases">
        <authorList>
            <consortium name="Genoscope"/>
            <consortium name="Whitehead Institute Centre for Genome Research"/>
        </authorList>
    </citation>
    <scope>NUCLEOTIDE SEQUENCE</scope>
</reference>
<name>Q4R9W0_TETNG</name>
<feature type="region of interest" description="Disordered" evidence="1">
    <location>
        <begin position="1"/>
        <end position="25"/>
    </location>
</feature>